<keyword evidence="6" id="KW-1185">Reference proteome</keyword>
<keyword evidence="2" id="KW-0081">Bacteriolytic enzyme</keyword>
<dbReference type="AlphaFoldDB" id="A0A7D7QZT2"/>
<reference evidence="3" key="3">
    <citation type="submission" date="2020-07" db="EMBL/GenBank/DDBJ databases">
        <authorList>
            <person name="Yang C."/>
        </authorList>
    </citation>
    <scope>NUCLEOTIDE SEQUENCE</scope>
    <source>
        <strain evidence="3">Cx-624</strain>
    </source>
</reference>
<name>A0A7D7QZT2_9FLAO</name>
<dbReference type="Gene3D" id="1.10.530.40">
    <property type="match status" value="1"/>
</dbReference>
<keyword evidence="1" id="KW-0929">Antimicrobial</keyword>
<organism evidence="4 5">
    <name type="scientific">Marnyiella aurantia</name>
    <dbReference type="NCBI Taxonomy" id="2758037"/>
    <lineage>
        <taxon>Bacteria</taxon>
        <taxon>Pseudomonadati</taxon>
        <taxon>Bacteroidota</taxon>
        <taxon>Flavobacteriia</taxon>
        <taxon>Flavobacteriales</taxon>
        <taxon>Weeksellaceae</taxon>
        <taxon>Marnyiella</taxon>
    </lineage>
</organism>
<evidence type="ECO:0000313" key="6">
    <source>
        <dbReference type="Proteomes" id="UP000539710"/>
    </source>
</evidence>
<protein>
    <recommendedName>
        <fullName evidence="7">Pesticin C-terminal domain-containing protein</fullName>
    </recommendedName>
</protein>
<evidence type="ECO:0000256" key="1">
    <source>
        <dbReference type="ARBA" id="ARBA00022529"/>
    </source>
</evidence>
<evidence type="ECO:0008006" key="7">
    <source>
        <dbReference type="Google" id="ProtNLM"/>
    </source>
</evidence>
<evidence type="ECO:0000313" key="4">
    <source>
        <dbReference type="EMBL" id="QMS99131.1"/>
    </source>
</evidence>
<evidence type="ECO:0000313" key="5">
    <source>
        <dbReference type="Proteomes" id="UP000515349"/>
    </source>
</evidence>
<gene>
    <name evidence="4" type="ORF">H1R16_03750</name>
    <name evidence="3" type="ORF">H2507_09340</name>
</gene>
<dbReference type="InterPro" id="IPR023346">
    <property type="entry name" value="Lysozyme-like_dom_sf"/>
</dbReference>
<sequence>MPQNPLETRIKAIQKKLAVSLTGTYDMETCNALEKVLGLLVSDLSLPDKKKNIQKGLGFTGRDIDGIFGVNTTTRIELFLDEKVPPLPKGASMVISKSSLQLVLESEISSKSMYNSKYKFPIWPHGASGVTIGIGYDMGYSTNAQFEKDWRALLGDAKFNKLKPAVGLHGERARAALTSSVKSVEIPYDDALQVFYATSVPVYARSTAKAYPGVELLPPDAQGALLSLVYNRGASLEGPRRSEMKKIAVWVKVKNLSKIGAEIRAMKRLWAGDPKMKGLLTRRDREAALVENARYFLKPDEYIFA</sequence>
<dbReference type="KEGG" id="cbau:H1R16_03750"/>
<evidence type="ECO:0000313" key="3">
    <source>
        <dbReference type="EMBL" id="MBA5247372.1"/>
    </source>
</evidence>
<evidence type="ECO:0000256" key="2">
    <source>
        <dbReference type="ARBA" id="ARBA00022638"/>
    </source>
</evidence>
<dbReference type="GO" id="GO:0042742">
    <property type="term" value="P:defense response to bacterium"/>
    <property type="evidence" value="ECO:0007669"/>
    <property type="project" value="UniProtKB-KW"/>
</dbReference>
<dbReference type="SUPFAM" id="SSF53955">
    <property type="entry name" value="Lysozyme-like"/>
    <property type="match status" value="1"/>
</dbReference>
<dbReference type="GO" id="GO:0031640">
    <property type="term" value="P:killing of cells of another organism"/>
    <property type="evidence" value="ECO:0007669"/>
    <property type="project" value="UniProtKB-KW"/>
</dbReference>
<proteinExistence type="predicted"/>
<dbReference type="Proteomes" id="UP000539710">
    <property type="component" value="Unassembled WGS sequence"/>
</dbReference>
<dbReference type="RefSeq" id="WP_181887477.1">
    <property type="nucleotide sequence ID" value="NZ_CP059472.1"/>
</dbReference>
<dbReference type="EMBL" id="JACEUX010000003">
    <property type="protein sequence ID" value="MBA5247372.1"/>
    <property type="molecule type" value="Genomic_DNA"/>
</dbReference>
<reference evidence="4 5" key="1">
    <citation type="submission" date="2020-07" db="EMBL/GenBank/DDBJ databases">
        <title>Chryseobacterium sp.cx-624.</title>
        <authorList>
            <person name="Yang C."/>
        </authorList>
    </citation>
    <scope>NUCLEOTIDE SEQUENCE [LARGE SCALE GENOMIC DNA]</scope>
    <source>
        <strain evidence="4">Cx-624</strain>
        <strain evidence="5">cx-624</strain>
    </source>
</reference>
<dbReference type="InterPro" id="IPR023347">
    <property type="entry name" value="Lysozyme_dom_sf"/>
</dbReference>
<dbReference type="Proteomes" id="UP000515349">
    <property type="component" value="Chromosome"/>
</dbReference>
<accession>A0A7D7QZT2</accession>
<dbReference type="GO" id="GO:0003796">
    <property type="term" value="F:lysozyme activity"/>
    <property type="evidence" value="ECO:0007669"/>
    <property type="project" value="InterPro"/>
</dbReference>
<dbReference type="CDD" id="cd16904">
    <property type="entry name" value="pesticin_lyz-like"/>
    <property type="match status" value="1"/>
</dbReference>
<reference evidence="6" key="2">
    <citation type="submission" date="2020-07" db="EMBL/GenBank/DDBJ databases">
        <title>Flavobacterium sp. xlx-214.</title>
        <authorList>
            <person name="Yang C."/>
        </authorList>
    </citation>
    <scope>NUCLEOTIDE SEQUENCE [LARGE SCALE GENOMIC DNA]</scope>
    <source>
        <strain evidence="6">CX-624</strain>
    </source>
</reference>
<dbReference type="EMBL" id="CP059472">
    <property type="protein sequence ID" value="QMS99131.1"/>
    <property type="molecule type" value="Genomic_DNA"/>
</dbReference>